<evidence type="ECO:0000259" key="1">
    <source>
        <dbReference type="Pfam" id="PF03807"/>
    </source>
</evidence>
<reference evidence="2 3" key="1">
    <citation type="submission" date="2016-11" db="EMBL/GenBank/DDBJ databases">
        <title>Genome sequence and comparative genomic analysis of clinical strain Elizabethkingia meningoseptica 61421 PRCM.</title>
        <authorList>
            <person name="Wang M."/>
            <person name="Hu S."/>
            <person name="Cao L."/>
            <person name="Jiang T."/>
            <person name="Zhou Y."/>
            <person name="Ming D."/>
        </authorList>
    </citation>
    <scope>NUCLEOTIDE SEQUENCE [LARGE SCALE GENOMIC DNA]</scope>
    <source>
        <strain evidence="2 3">61421 PRCM</strain>
    </source>
</reference>
<sequence>MKRLAIIGYGWLGQHIAHYFSGKYQIYTVNRKEDDENTDTHFCIDFDTQEPVETNTAINNADTIIICLPFSQRTDRTQLTVRFNRLSQYIGNYNGQIFLTSSTGIYPQDKKLIDETTYHDTALTPNLIQVENQMKESYPQINILRLGGLMGADRKLCNYNVKDTDQVVNHVHYSDVCRAIETLIDRKVSAEIFNIVAPQHPSKQEVISFQKNEPYTATLRSEDQRVISSDKIQTEQNFTFEKPNPKLF</sequence>
<evidence type="ECO:0000313" key="2">
    <source>
        <dbReference type="EMBL" id="OOH97579.1"/>
    </source>
</evidence>
<keyword evidence="3" id="KW-1185">Reference proteome</keyword>
<dbReference type="SUPFAM" id="SSF51735">
    <property type="entry name" value="NAD(P)-binding Rossmann-fold domains"/>
    <property type="match status" value="1"/>
</dbReference>
<dbReference type="EMBL" id="MPOG01000003">
    <property type="protein sequence ID" value="OOH97579.1"/>
    <property type="molecule type" value="Genomic_DNA"/>
</dbReference>
<proteinExistence type="predicted"/>
<dbReference type="Pfam" id="PF03807">
    <property type="entry name" value="F420_oxidored"/>
    <property type="match status" value="1"/>
</dbReference>
<dbReference type="AlphaFoldDB" id="A0A1T3I182"/>
<gene>
    <name evidence="2" type="ORF">BMF97_02875</name>
</gene>
<evidence type="ECO:0000313" key="3">
    <source>
        <dbReference type="Proteomes" id="UP000188947"/>
    </source>
</evidence>
<dbReference type="STRING" id="238.BBD35_01260"/>
<name>A0A1T3I182_ELIME</name>
<dbReference type="Proteomes" id="UP000188947">
    <property type="component" value="Unassembled WGS sequence"/>
</dbReference>
<feature type="domain" description="Pyrroline-5-carboxylate reductase catalytic N-terminal" evidence="1">
    <location>
        <begin position="3"/>
        <end position="72"/>
    </location>
</feature>
<organism evidence="2 3">
    <name type="scientific">Elizabethkingia meningoseptica</name>
    <name type="common">Chryseobacterium meningosepticum</name>
    <dbReference type="NCBI Taxonomy" id="238"/>
    <lineage>
        <taxon>Bacteria</taxon>
        <taxon>Pseudomonadati</taxon>
        <taxon>Bacteroidota</taxon>
        <taxon>Flavobacteriia</taxon>
        <taxon>Flavobacteriales</taxon>
        <taxon>Weeksellaceae</taxon>
        <taxon>Elizabethkingia</taxon>
    </lineage>
</organism>
<dbReference type="OrthoDB" id="751203at2"/>
<dbReference type="InterPro" id="IPR028939">
    <property type="entry name" value="P5C_Rdtase_cat_N"/>
</dbReference>
<dbReference type="InterPro" id="IPR036291">
    <property type="entry name" value="NAD(P)-bd_dom_sf"/>
</dbReference>
<comment type="caution">
    <text evidence="2">The sequence shown here is derived from an EMBL/GenBank/DDBJ whole genome shotgun (WGS) entry which is preliminary data.</text>
</comment>
<dbReference type="Gene3D" id="3.40.50.720">
    <property type="entry name" value="NAD(P)-binding Rossmann-like Domain"/>
    <property type="match status" value="1"/>
</dbReference>
<dbReference type="RefSeq" id="WP_070905296.1">
    <property type="nucleotide sequence ID" value="NZ_CP016378.1"/>
</dbReference>
<protein>
    <recommendedName>
        <fullName evidence="1">Pyrroline-5-carboxylate reductase catalytic N-terminal domain-containing protein</fullName>
    </recommendedName>
</protein>
<dbReference type="eggNOG" id="COG0451">
    <property type="taxonomic scope" value="Bacteria"/>
</dbReference>
<accession>A0A1T3I182</accession>